<feature type="binding site" evidence="5">
    <location>
        <begin position="105"/>
        <end position="107"/>
    </location>
    <ligand>
        <name>2-oxoglutarate</name>
        <dbReference type="ChEBI" id="CHEBI:16810"/>
    </ligand>
</feature>
<dbReference type="GO" id="GO:0035516">
    <property type="term" value="F:broad specificity oxidative DNA demethylase activity"/>
    <property type="evidence" value="ECO:0007669"/>
    <property type="project" value="UniProtKB-EC"/>
</dbReference>
<dbReference type="Pfam" id="PF13532">
    <property type="entry name" value="2OG-FeII_Oxy_2"/>
    <property type="match status" value="1"/>
</dbReference>
<dbReference type="RefSeq" id="WP_183962996.1">
    <property type="nucleotide sequence ID" value="NZ_BAABBZ010000012.1"/>
</dbReference>
<dbReference type="GO" id="GO:0008198">
    <property type="term" value="F:ferrous iron binding"/>
    <property type="evidence" value="ECO:0007669"/>
    <property type="project" value="TreeGrafter"/>
</dbReference>
<feature type="binding site" evidence="6">
    <location>
        <position position="118"/>
    </location>
    <ligand>
        <name>Fe cation</name>
        <dbReference type="ChEBI" id="CHEBI:24875"/>
        <note>catalytic</note>
    </ligand>
</feature>
<keyword evidence="1 6" id="KW-0479">Metal-binding</keyword>
<evidence type="ECO:0000259" key="7">
    <source>
        <dbReference type="PROSITE" id="PS51471"/>
    </source>
</evidence>
<dbReference type="InterPro" id="IPR004574">
    <property type="entry name" value="Alkb"/>
</dbReference>
<dbReference type="InterPro" id="IPR027450">
    <property type="entry name" value="AlkB-like"/>
</dbReference>
<evidence type="ECO:0000256" key="6">
    <source>
        <dbReference type="PIRSR" id="PIRSR604574-2"/>
    </source>
</evidence>
<evidence type="ECO:0000256" key="1">
    <source>
        <dbReference type="ARBA" id="ARBA00022723"/>
    </source>
</evidence>
<dbReference type="Proteomes" id="UP000541426">
    <property type="component" value="Unassembled WGS sequence"/>
</dbReference>
<gene>
    <name evidence="8" type="ORF">GGQ68_000299</name>
</gene>
<dbReference type="AlphaFoldDB" id="A0A7W6GQX2"/>
<keyword evidence="9" id="KW-1185">Reference proteome</keyword>
<feature type="binding site" evidence="6">
    <location>
        <position position="172"/>
    </location>
    <ligand>
        <name>Fe cation</name>
        <dbReference type="ChEBI" id="CHEBI:24875"/>
        <note>catalytic</note>
    </ligand>
</feature>
<reference evidence="8 9" key="1">
    <citation type="submission" date="2020-08" db="EMBL/GenBank/DDBJ databases">
        <title>Genomic Encyclopedia of Type Strains, Phase IV (KMG-IV): sequencing the most valuable type-strain genomes for metagenomic binning, comparative biology and taxonomic classification.</title>
        <authorList>
            <person name="Goeker M."/>
        </authorList>
    </citation>
    <scope>NUCLEOTIDE SEQUENCE [LARGE SCALE GENOMIC DNA]</scope>
    <source>
        <strain evidence="8 9">DSM 102235</strain>
    </source>
</reference>
<sequence>MTELKIKGFRIFPGALDRAAQLAVVDDVREVLRAAPLVRPRTRRGPMSVRMSAAGDFGWISDTRGYRYEKHHPDGQAWPPIPASILALWDRFADCERAPECCLINWYAEDARMGLHQDKDEQDYDCPVLSVSLGDDALFRMGGEDRKDSTKSHWLTSGDVVLLTGTSRRAFHGVDRVRPGSSTLFSEGGRLNLTLRVVT</sequence>
<comment type="caution">
    <text evidence="8">The sequence shown here is derived from an EMBL/GenBank/DDBJ whole genome shotgun (WGS) entry which is preliminary data.</text>
</comment>
<dbReference type="SUPFAM" id="SSF51197">
    <property type="entry name" value="Clavaminate synthase-like"/>
    <property type="match status" value="1"/>
</dbReference>
<dbReference type="Gene3D" id="2.60.120.590">
    <property type="entry name" value="Alpha-ketoglutarate-dependent dioxygenase AlkB-like"/>
    <property type="match status" value="1"/>
</dbReference>
<feature type="domain" description="Fe2OG dioxygenase" evidence="7">
    <location>
        <begin position="98"/>
        <end position="199"/>
    </location>
</feature>
<keyword evidence="4 6" id="KW-0408">Iron</keyword>
<evidence type="ECO:0000256" key="3">
    <source>
        <dbReference type="ARBA" id="ARBA00023002"/>
    </source>
</evidence>
<dbReference type="EMBL" id="JACIEJ010000001">
    <property type="protein sequence ID" value="MBB3983988.1"/>
    <property type="molecule type" value="Genomic_DNA"/>
</dbReference>
<feature type="binding site" evidence="5">
    <location>
        <position position="120"/>
    </location>
    <ligand>
        <name>substrate</name>
    </ligand>
</feature>
<feature type="binding site" evidence="6">
    <location>
        <position position="116"/>
    </location>
    <ligand>
        <name>Fe cation</name>
        <dbReference type="ChEBI" id="CHEBI:24875"/>
        <note>catalytic</note>
    </ligand>
</feature>
<protein>
    <submittedName>
        <fullName evidence="8">Alkylated DNA repair protein (DNA oxidative demethylase)</fullName>
        <ecNumber evidence="8">1.14.11.33</ecNumber>
    </submittedName>
</protein>
<evidence type="ECO:0000256" key="2">
    <source>
        <dbReference type="ARBA" id="ARBA00022964"/>
    </source>
</evidence>
<dbReference type="InterPro" id="IPR005123">
    <property type="entry name" value="Oxoglu/Fe-dep_dioxygenase_dom"/>
</dbReference>
<feature type="binding site" evidence="5">
    <location>
        <begin position="66"/>
        <end position="68"/>
    </location>
    <ligand>
        <name>substrate</name>
    </ligand>
</feature>
<dbReference type="EC" id="1.14.11.33" evidence="8"/>
<feature type="binding site" evidence="5">
    <location>
        <position position="146"/>
    </location>
    <ligand>
        <name>substrate</name>
    </ligand>
</feature>
<dbReference type="InterPro" id="IPR037151">
    <property type="entry name" value="AlkB-like_sf"/>
</dbReference>
<keyword evidence="8" id="KW-0489">Methyltransferase</keyword>
<dbReference type="GO" id="GO:0032259">
    <property type="term" value="P:methylation"/>
    <property type="evidence" value="ECO:0007669"/>
    <property type="project" value="UniProtKB-KW"/>
</dbReference>
<evidence type="ECO:0000256" key="5">
    <source>
        <dbReference type="PIRSR" id="PIRSR604574-1"/>
    </source>
</evidence>
<name>A0A7W6GQX2_9RHOB</name>
<dbReference type="GO" id="GO:0035515">
    <property type="term" value="F:oxidative RNA demethylase activity"/>
    <property type="evidence" value="ECO:0007669"/>
    <property type="project" value="TreeGrafter"/>
</dbReference>
<evidence type="ECO:0000313" key="9">
    <source>
        <dbReference type="Proteomes" id="UP000541426"/>
    </source>
</evidence>
<dbReference type="PANTHER" id="PTHR16557:SF2">
    <property type="entry name" value="NUCLEIC ACID DIOXYGENASE ALKBH1"/>
    <property type="match status" value="1"/>
</dbReference>
<accession>A0A7W6GQX2</accession>
<feature type="binding site" evidence="5">
    <location>
        <begin position="190"/>
        <end position="196"/>
    </location>
    <ligand>
        <name>2-oxoglutarate</name>
        <dbReference type="ChEBI" id="CHEBI:16810"/>
    </ligand>
</feature>
<proteinExistence type="predicted"/>
<evidence type="ECO:0000256" key="4">
    <source>
        <dbReference type="ARBA" id="ARBA00023004"/>
    </source>
</evidence>
<keyword evidence="2" id="KW-0223">Dioxygenase</keyword>
<feature type="binding site" evidence="5">
    <location>
        <position position="59"/>
    </location>
    <ligand>
        <name>substrate</name>
    </ligand>
</feature>
<dbReference type="GO" id="GO:0035513">
    <property type="term" value="P:oxidative RNA demethylation"/>
    <property type="evidence" value="ECO:0007669"/>
    <property type="project" value="TreeGrafter"/>
</dbReference>
<keyword evidence="3 8" id="KW-0560">Oxidoreductase</keyword>
<dbReference type="PANTHER" id="PTHR16557">
    <property type="entry name" value="ALKYLATED DNA REPAIR PROTEIN ALKB-RELATED"/>
    <property type="match status" value="1"/>
</dbReference>
<comment type="cofactor">
    <cofactor evidence="6">
        <name>Fe(2+)</name>
        <dbReference type="ChEBI" id="CHEBI:29033"/>
    </cofactor>
    <text evidence="6">Binds 1 Fe(2+) ion per subunit.</text>
</comment>
<evidence type="ECO:0000313" key="8">
    <source>
        <dbReference type="EMBL" id="MBB3983988.1"/>
    </source>
</evidence>
<dbReference type="GO" id="GO:0005737">
    <property type="term" value="C:cytoplasm"/>
    <property type="evidence" value="ECO:0007669"/>
    <property type="project" value="TreeGrafter"/>
</dbReference>
<dbReference type="GO" id="GO:0008168">
    <property type="term" value="F:methyltransferase activity"/>
    <property type="evidence" value="ECO:0007669"/>
    <property type="project" value="UniProtKB-KW"/>
</dbReference>
<keyword evidence="8" id="KW-0808">Transferase</keyword>
<dbReference type="PROSITE" id="PS51471">
    <property type="entry name" value="FE2OG_OXY"/>
    <property type="match status" value="1"/>
</dbReference>
<organism evidence="8 9">
    <name type="scientific">Sagittula marina</name>
    <dbReference type="NCBI Taxonomy" id="943940"/>
    <lineage>
        <taxon>Bacteria</taxon>
        <taxon>Pseudomonadati</taxon>
        <taxon>Pseudomonadota</taxon>
        <taxon>Alphaproteobacteria</taxon>
        <taxon>Rhodobacterales</taxon>
        <taxon>Roseobacteraceae</taxon>
        <taxon>Sagittula</taxon>
    </lineage>
</organism>